<dbReference type="PANTHER" id="PTHR43877:SF1">
    <property type="entry name" value="ACETYLTRANSFERASE"/>
    <property type="match status" value="1"/>
</dbReference>
<dbReference type="Proteomes" id="UP001595420">
    <property type="component" value="Unassembled WGS sequence"/>
</dbReference>
<dbReference type="GO" id="GO:0016746">
    <property type="term" value="F:acyltransferase activity"/>
    <property type="evidence" value="ECO:0007669"/>
    <property type="project" value="UniProtKB-KW"/>
</dbReference>
<dbReference type="EMBL" id="JBHRSB010000002">
    <property type="protein sequence ID" value="MFC2999698.1"/>
    <property type="molecule type" value="Genomic_DNA"/>
</dbReference>
<feature type="domain" description="N-acetyltransferase" evidence="4">
    <location>
        <begin position="4"/>
        <end position="156"/>
    </location>
</feature>
<evidence type="ECO:0000256" key="1">
    <source>
        <dbReference type="ARBA" id="ARBA00022679"/>
    </source>
</evidence>
<dbReference type="EC" id="2.3.-.-" evidence="5"/>
<proteinExistence type="predicted"/>
<comment type="caution">
    <text evidence="5">The sequence shown here is derived from an EMBL/GenBank/DDBJ whole genome shotgun (WGS) entry which is preliminary data.</text>
</comment>
<evidence type="ECO:0000313" key="5">
    <source>
        <dbReference type="EMBL" id="MFC2999698.1"/>
    </source>
</evidence>
<evidence type="ECO:0000256" key="3">
    <source>
        <dbReference type="SAM" id="MobiDB-lite"/>
    </source>
</evidence>
<protein>
    <submittedName>
        <fullName evidence="5">GNAT family N-acetyltransferase</fullName>
        <ecNumber evidence="5">2.3.-.-</ecNumber>
    </submittedName>
</protein>
<evidence type="ECO:0000256" key="2">
    <source>
        <dbReference type="ARBA" id="ARBA00023315"/>
    </source>
</evidence>
<evidence type="ECO:0000313" key="6">
    <source>
        <dbReference type="Proteomes" id="UP001595420"/>
    </source>
</evidence>
<organism evidence="5 6">
    <name type="scientific">Falsiroseomonas tokyonensis</name>
    <dbReference type="NCBI Taxonomy" id="430521"/>
    <lineage>
        <taxon>Bacteria</taxon>
        <taxon>Pseudomonadati</taxon>
        <taxon>Pseudomonadota</taxon>
        <taxon>Alphaproteobacteria</taxon>
        <taxon>Acetobacterales</taxon>
        <taxon>Roseomonadaceae</taxon>
        <taxon>Falsiroseomonas</taxon>
    </lineage>
</organism>
<name>A0ABV7BT13_9PROT</name>
<keyword evidence="6" id="KW-1185">Reference proteome</keyword>
<reference evidence="6" key="1">
    <citation type="journal article" date="2019" name="Int. J. Syst. Evol. Microbiol.">
        <title>The Global Catalogue of Microorganisms (GCM) 10K type strain sequencing project: providing services to taxonomists for standard genome sequencing and annotation.</title>
        <authorList>
            <consortium name="The Broad Institute Genomics Platform"/>
            <consortium name="The Broad Institute Genome Sequencing Center for Infectious Disease"/>
            <person name="Wu L."/>
            <person name="Ma J."/>
        </authorList>
    </citation>
    <scope>NUCLEOTIDE SEQUENCE [LARGE SCALE GENOMIC DNA]</scope>
    <source>
        <strain evidence="6">CGMCC 1.16855</strain>
    </source>
</reference>
<evidence type="ECO:0000259" key="4">
    <source>
        <dbReference type="PROSITE" id="PS51186"/>
    </source>
</evidence>
<dbReference type="RefSeq" id="WP_216835789.1">
    <property type="nucleotide sequence ID" value="NZ_JAFNJS010000002.1"/>
</dbReference>
<gene>
    <name evidence="5" type="ORF">ACFOD3_07330</name>
</gene>
<dbReference type="InterPro" id="IPR050832">
    <property type="entry name" value="Bact_Acetyltransf"/>
</dbReference>
<dbReference type="PROSITE" id="PS51186">
    <property type="entry name" value="GNAT"/>
    <property type="match status" value="1"/>
</dbReference>
<dbReference type="PANTHER" id="PTHR43877">
    <property type="entry name" value="AMINOALKYLPHOSPHONATE N-ACETYLTRANSFERASE-RELATED-RELATED"/>
    <property type="match status" value="1"/>
</dbReference>
<feature type="region of interest" description="Disordered" evidence="3">
    <location>
        <begin position="136"/>
        <end position="162"/>
    </location>
</feature>
<dbReference type="Pfam" id="PF13508">
    <property type="entry name" value="Acetyltransf_7"/>
    <property type="match status" value="1"/>
</dbReference>
<dbReference type="InterPro" id="IPR000182">
    <property type="entry name" value="GNAT_dom"/>
</dbReference>
<sequence>MAAVALRDAVAGDAAALACIYLSARQAALPGLVERFDTTQVAGWLAGHLMARHAVRLAEAEGLPVGYVGHGVDPQHGPMVFHLYIHPDWRRRGLGRLLLAEALSAHAGRLSLFCIARNAAARRFYETQGFRIIGRSDGAETEEGEPDLLYAISPTPKHGESQ</sequence>
<accession>A0ABV7BT13</accession>
<keyword evidence="1 5" id="KW-0808">Transferase</keyword>
<keyword evidence="2 5" id="KW-0012">Acyltransferase</keyword>